<evidence type="ECO:0000313" key="7">
    <source>
        <dbReference type="Proteomes" id="UP000194236"/>
    </source>
</evidence>
<feature type="domain" description="Serpin" evidence="5">
    <location>
        <begin position="1"/>
        <end position="185"/>
    </location>
</feature>
<keyword evidence="7" id="KW-1185">Reference proteome</keyword>
<dbReference type="Gene3D" id="3.30.497.10">
    <property type="entry name" value="Antithrombin, subunit I, domain 2"/>
    <property type="match status" value="1"/>
</dbReference>
<reference evidence="6 7" key="1">
    <citation type="submission" date="2017-03" db="EMBL/GenBank/DDBJ databases">
        <title>Genome Survey of Euroglyphus maynei.</title>
        <authorList>
            <person name="Arlian L.G."/>
            <person name="Morgan M.S."/>
            <person name="Rider S.D."/>
        </authorList>
    </citation>
    <scope>NUCLEOTIDE SEQUENCE [LARGE SCALE GENOMIC DNA]</scope>
    <source>
        <strain evidence="6">Arlian Lab</strain>
        <tissue evidence="6">Whole body</tissue>
    </source>
</reference>
<dbReference type="GO" id="GO:0004867">
    <property type="term" value="F:serine-type endopeptidase inhibitor activity"/>
    <property type="evidence" value="ECO:0007669"/>
    <property type="project" value="UniProtKB-KW"/>
</dbReference>
<dbReference type="InterPro" id="IPR042178">
    <property type="entry name" value="Serpin_sf_1"/>
</dbReference>
<comment type="similarity">
    <text evidence="1">Belongs to the serpin family.</text>
</comment>
<dbReference type="AlphaFoldDB" id="A0A1Y3BW48"/>
<keyword evidence="2" id="KW-0646">Protease inhibitor</keyword>
<evidence type="ECO:0000259" key="5">
    <source>
        <dbReference type="Pfam" id="PF00079"/>
    </source>
</evidence>
<gene>
    <name evidence="6" type="ORF">BLA29_012168</name>
</gene>
<comment type="caution">
    <text evidence="6">The sequence shown here is derived from an EMBL/GenBank/DDBJ whole genome shotgun (WGS) entry which is preliminary data.</text>
</comment>
<dbReference type="GO" id="GO:0005615">
    <property type="term" value="C:extracellular space"/>
    <property type="evidence" value="ECO:0007669"/>
    <property type="project" value="InterPro"/>
</dbReference>
<dbReference type="EMBL" id="MUJZ01004072">
    <property type="protein sequence ID" value="OTF83355.1"/>
    <property type="molecule type" value="Genomic_DNA"/>
</dbReference>
<organism evidence="6 7">
    <name type="scientific">Euroglyphus maynei</name>
    <name type="common">Mayne's house dust mite</name>
    <dbReference type="NCBI Taxonomy" id="6958"/>
    <lineage>
        <taxon>Eukaryota</taxon>
        <taxon>Metazoa</taxon>
        <taxon>Ecdysozoa</taxon>
        <taxon>Arthropoda</taxon>
        <taxon>Chelicerata</taxon>
        <taxon>Arachnida</taxon>
        <taxon>Acari</taxon>
        <taxon>Acariformes</taxon>
        <taxon>Sarcoptiformes</taxon>
        <taxon>Astigmata</taxon>
        <taxon>Psoroptidia</taxon>
        <taxon>Analgoidea</taxon>
        <taxon>Pyroglyphidae</taxon>
        <taxon>Pyroglyphinae</taxon>
        <taxon>Euroglyphus</taxon>
    </lineage>
</organism>
<feature type="non-terminal residue" evidence="6">
    <location>
        <position position="189"/>
    </location>
</feature>
<dbReference type="CDD" id="cd00172">
    <property type="entry name" value="serpin"/>
    <property type="match status" value="1"/>
</dbReference>
<dbReference type="SUPFAM" id="SSF56574">
    <property type="entry name" value="Serpins"/>
    <property type="match status" value="1"/>
</dbReference>
<dbReference type="OrthoDB" id="671595at2759"/>
<dbReference type="PANTHER" id="PTHR11461">
    <property type="entry name" value="SERINE PROTEASE INHIBITOR, SERPIN"/>
    <property type="match status" value="1"/>
</dbReference>
<sequence length="189" mass="22051">GSRGKTRDELLQVLHSKSSSLSDDEIHEFLQQIGEKHRQFLDQHRNIWHQASMVYCRHDLRLDVSFAQSLTKMFMAQTKQLNFLSSTSDAIRVINEDVCKETKGLIENIVNELDPNVVLLLIDAIHFKDNWARQFDQSKSLMESFRLSDGRTTVETWMMHQTGIFNFYHYESLNVSAIELPYQSNQKLS</sequence>
<dbReference type="InterPro" id="IPR042185">
    <property type="entry name" value="Serpin_sf_2"/>
</dbReference>
<dbReference type="PANTHER" id="PTHR11461:SF211">
    <property type="entry name" value="GH10112P-RELATED"/>
    <property type="match status" value="1"/>
</dbReference>
<name>A0A1Y3BW48_EURMA</name>
<evidence type="ECO:0000256" key="1">
    <source>
        <dbReference type="ARBA" id="ARBA00009500"/>
    </source>
</evidence>
<dbReference type="InterPro" id="IPR000215">
    <property type="entry name" value="Serpin_fam"/>
</dbReference>
<dbReference type="InterPro" id="IPR023796">
    <property type="entry name" value="Serpin_dom"/>
</dbReference>
<protein>
    <recommendedName>
        <fullName evidence="5">Serpin domain-containing protein</fullName>
    </recommendedName>
</protein>
<dbReference type="Gene3D" id="2.30.39.10">
    <property type="entry name" value="Alpha-1-antitrypsin, domain 1"/>
    <property type="match status" value="1"/>
</dbReference>
<dbReference type="Proteomes" id="UP000194236">
    <property type="component" value="Unassembled WGS sequence"/>
</dbReference>
<feature type="non-terminal residue" evidence="6">
    <location>
        <position position="1"/>
    </location>
</feature>
<evidence type="ECO:0000256" key="2">
    <source>
        <dbReference type="ARBA" id="ARBA00022690"/>
    </source>
</evidence>
<dbReference type="InterPro" id="IPR036186">
    <property type="entry name" value="Serpin_sf"/>
</dbReference>
<keyword evidence="4" id="KW-0325">Glycoprotein</keyword>
<evidence type="ECO:0000256" key="3">
    <source>
        <dbReference type="ARBA" id="ARBA00022900"/>
    </source>
</evidence>
<evidence type="ECO:0000313" key="6">
    <source>
        <dbReference type="EMBL" id="OTF83355.1"/>
    </source>
</evidence>
<accession>A0A1Y3BW48</accession>
<proteinExistence type="inferred from homology"/>
<keyword evidence="3" id="KW-0722">Serine protease inhibitor</keyword>
<evidence type="ECO:0000256" key="4">
    <source>
        <dbReference type="ARBA" id="ARBA00023180"/>
    </source>
</evidence>
<dbReference type="Pfam" id="PF00079">
    <property type="entry name" value="Serpin"/>
    <property type="match status" value="1"/>
</dbReference>